<dbReference type="InterPro" id="IPR037402">
    <property type="entry name" value="YidZ_PBP2"/>
</dbReference>
<evidence type="ECO:0000313" key="7">
    <source>
        <dbReference type="Proteomes" id="UP000189545"/>
    </source>
</evidence>
<dbReference type="AlphaFoldDB" id="A0A1S6HRZ6"/>
<dbReference type="InterPro" id="IPR036390">
    <property type="entry name" value="WH_DNA-bd_sf"/>
</dbReference>
<dbReference type="Proteomes" id="UP000189545">
    <property type="component" value="Chromosome"/>
</dbReference>
<dbReference type="SUPFAM" id="SSF53850">
    <property type="entry name" value="Periplasmic binding protein-like II"/>
    <property type="match status" value="1"/>
</dbReference>
<feature type="domain" description="HTH lysR-type" evidence="5">
    <location>
        <begin position="13"/>
        <end position="69"/>
    </location>
</feature>
<dbReference type="Gene3D" id="3.40.190.10">
    <property type="entry name" value="Periplasmic binding protein-like II"/>
    <property type="match status" value="2"/>
</dbReference>
<evidence type="ECO:0000256" key="4">
    <source>
        <dbReference type="ARBA" id="ARBA00023163"/>
    </source>
</evidence>
<dbReference type="CDD" id="cd08417">
    <property type="entry name" value="PBP2_Nitroaromatics_like"/>
    <property type="match status" value="1"/>
</dbReference>
<sequence>MNHSDLKIIQRCDLNLLLSLTVLIEEQSVSKSAERLDISQPAMSQNLKKLRNLFDEPLFIKHGQGIKATEKALALLPNLLEWLEMSSRLILQKTFDPQEVHGVIRIAFIDSMTSEIVPQILEMVMQAAPNVELEFLHQPKDMFSMLESGEVDLCAGGKVAPPANIYGRHISREKYCIASSLDHPINQLNKPSLEDIFSFDTAEYSTSSAAETHINQLVQAHNLTRKVSFSSSSMLVLRNGLLAGKHIAFLSDTIIHNAHWQDKLAFIHHEQLPVIESALYWHARVHKDPLIQWFKDYCLTITDSLRLSRSLRNLPGNPQIGSYNSPS</sequence>
<comment type="similarity">
    <text evidence="1">Belongs to the LysR transcriptional regulatory family.</text>
</comment>
<dbReference type="PANTHER" id="PTHR30118:SF15">
    <property type="entry name" value="TRANSCRIPTIONAL REGULATORY PROTEIN"/>
    <property type="match status" value="1"/>
</dbReference>
<evidence type="ECO:0000259" key="5">
    <source>
        <dbReference type="PROSITE" id="PS50931"/>
    </source>
</evidence>
<evidence type="ECO:0000256" key="3">
    <source>
        <dbReference type="ARBA" id="ARBA00023125"/>
    </source>
</evidence>
<keyword evidence="4" id="KW-0804">Transcription</keyword>
<dbReference type="KEGG" id="spsw:Sps_03153"/>
<dbReference type="GO" id="GO:0003677">
    <property type="term" value="F:DNA binding"/>
    <property type="evidence" value="ECO:0007669"/>
    <property type="project" value="UniProtKB-KW"/>
</dbReference>
<dbReference type="STRING" id="225848.Sps_03153"/>
<name>A0A1S6HRZ6_9GAMM</name>
<evidence type="ECO:0000313" key="6">
    <source>
        <dbReference type="EMBL" id="AQS38296.1"/>
    </source>
</evidence>
<keyword evidence="7" id="KW-1185">Reference proteome</keyword>
<dbReference type="GO" id="GO:0003700">
    <property type="term" value="F:DNA-binding transcription factor activity"/>
    <property type="evidence" value="ECO:0007669"/>
    <property type="project" value="InterPro"/>
</dbReference>
<dbReference type="Gene3D" id="1.10.10.10">
    <property type="entry name" value="Winged helix-like DNA-binding domain superfamily/Winged helix DNA-binding domain"/>
    <property type="match status" value="1"/>
</dbReference>
<dbReference type="InterPro" id="IPR005119">
    <property type="entry name" value="LysR_subst-bd"/>
</dbReference>
<dbReference type="SUPFAM" id="SSF46785">
    <property type="entry name" value="Winged helix' DNA-binding domain"/>
    <property type="match status" value="1"/>
</dbReference>
<reference evidence="6 7" key="1">
    <citation type="submission" date="2016-03" db="EMBL/GenBank/DDBJ databases">
        <title>Complete genome sequence of Shewanella psychrophila WP2, a deep sea bacterium isolated from west Pacific sediment.</title>
        <authorList>
            <person name="Xu G."/>
            <person name="Jian H."/>
        </authorList>
    </citation>
    <scope>NUCLEOTIDE SEQUENCE [LARGE SCALE GENOMIC DNA]</scope>
    <source>
        <strain evidence="6 7">WP2</strain>
    </source>
</reference>
<keyword evidence="3" id="KW-0238">DNA-binding</keyword>
<gene>
    <name evidence="6" type="ORF">Sps_03153</name>
</gene>
<organism evidence="6 7">
    <name type="scientific">Shewanella psychrophila</name>
    <dbReference type="NCBI Taxonomy" id="225848"/>
    <lineage>
        <taxon>Bacteria</taxon>
        <taxon>Pseudomonadati</taxon>
        <taxon>Pseudomonadota</taxon>
        <taxon>Gammaproteobacteria</taxon>
        <taxon>Alteromonadales</taxon>
        <taxon>Shewanellaceae</taxon>
        <taxon>Shewanella</taxon>
    </lineage>
</organism>
<proteinExistence type="inferred from homology"/>
<evidence type="ECO:0000256" key="2">
    <source>
        <dbReference type="ARBA" id="ARBA00023015"/>
    </source>
</evidence>
<dbReference type="Pfam" id="PF00126">
    <property type="entry name" value="HTH_1"/>
    <property type="match status" value="1"/>
</dbReference>
<dbReference type="OrthoDB" id="6621790at2"/>
<dbReference type="InterPro" id="IPR000847">
    <property type="entry name" value="LysR_HTH_N"/>
</dbReference>
<dbReference type="PRINTS" id="PR00039">
    <property type="entry name" value="HTHLYSR"/>
</dbReference>
<dbReference type="Pfam" id="PF03466">
    <property type="entry name" value="LysR_substrate"/>
    <property type="match status" value="1"/>
</dbReference>
<evidence type="ECO:0000256" key="1">
    <source>
        <dbReference type="ARBA" id="ARBA00009437"/>
    </source>
</evidence>
<accession>A0A1S6HRZ6</accession>
<dbReference type="EMBL" id="CP014782">
    <property type="protein sequence ID" value="AQS38296.1"/>
    <property type="molecule type" value="Genomic_DNA"/>
</dbReference>
<dbReference type="InterPro" id="IPR036388">
    <property type="entry name" value="WH-like_DNA-bd_sf"/>
</dbReference>
<protein>
    <submittedName>
        <fullName evidence="6">Transcriptional regulator</fullName>
    </submittedName>
</protein>
<keyword evidence="2" id="KW-0805">Transcription regulation</keyword>
<dbReference type="RefSeq" id="WP_077753359.1">
    <property type="nucleotide sequence ID" value="NZ_CP014782.1"/>
</dbReference>
<dbReference type="InterPro" id="IPR050389">
    <property type="entry name" value="LysR-type_TF"/>
</dbReference>
<dbReference type="PANTHER" id="PTHR30118">
    <property type="entry name" value="HTH-TYPE TRANSCRIPTIONAL REGULATOR LEUO-RELATED"/>
    <property type="match status" value="1"/>
</dbReference>
<dbReference type="PROSITE" id="PS50931">
    <property type="entry name" value="HTH_LYSR"/>
    <property type="match status" value="1"/>
</dbReference>